<feature type="chain" id="PRO_5045808924" evidence="7">
    <location>
        <begin position="36"/>
        <end position="471"/>
    </location>
</feature>
<dbReference type="RefSeq" id="WP_386672363.1">
    <property type="nucleotide sequence ID" value="NZ_JBHLTG010000005.1"/>
</dbReference>
<evidence type="ECO:0000256" key="4">
    <source>
        <dbReference type="ARBA" id="ARBA00022807"/>
    </source>
</evidence>
<dbReference type="PANTHER" id="PTHR47359">
    <property type="entry name" value="PEPTIDOGLYCAN DL-ENDOPEPTIDASE CWLO"/>
    <property type="match status" value="1"/>
</dbReference>
<organism evidence="9 10">
    <name type="scientific">Lysobacter korlensis</name>
    <dbReference type="NCBI Taxonomy" id="553636"/>
    <lineage>
        <taxon>Bacteria</taxon>
        <taxon>Pseudomonadati</taxon>
        <taxon>Pseudomonadota</taxon>
        <taxon>Gammaproteobacteria</taxon>
        <taxon>Lysobacterales</taxon>
        <taxon>Lysobacteraceae</taxon>
        <taxon>Lysobacter</taxon>
    </lineage>
</organism>
<feature type="compositionally biased region" description="Pro residues" evidence="6">
    <location>
        <begin position="273"/>
        <end position="344"/>
    </location>
</feature>
<evidence type="ECO:0000256" key="6">
    <source>
        <dbReference type="SAM" id="MobiDB-lite"/>
    </source>
</evidence>
<dbReference type="Proteomes" id="UP001589896">
    <property type="component" value="Unassembled WGS sequence"/>
</dbReference>
<proteinExistence type="inferred from homology"/>
<evidence type="ECO:0000256" key="3">
    <source>
        <dbReference type="ARBA" id="ARBA00022801"/>
    </source>
</evidence>
<protein>
    <submittedName>
        <fullName evidence="9">NlpC/P60 family protein</fullName>
    </submittedName>
</protein>
<reference evidence="9 10" key="1">
    <citation type="submission" date="2024-09" db="EMBL/GenBank/DDBJ databases">
        <authorList>
            <person name="Sun Q."/>
            <person name="Mori K."/>
        </authorList>
    </citation>
    <scope>NUCLEOTIDE SEQUENCE [LARGE SCALE GENOMIC DNA]</scope>
    <source>
        <strain evidence="9 10">KCTC 23076</strain>
    </source>
</reference>
<evidence type="ECO:0000256" key="7">
    <source>
        <dbReference type="SAM" id="SignalP"/>
    </source>
</evidence>
<gene>
    <name evidence="9" type="ORF">ACFFGH_22125</name>
</gene>
<dbReference type="SUPFAM" id="SSF54001">
    <property type="entry name" value="Cysteine proteinases"/>
    <property type="match status" value="1"/>
</dbReference>
<dbReference type="Pfam" id="PF00877">
    <property type="entry name" value="NLPC_P60"/>
    <property type="match status" value="1"/>
</dbReference>
<dbReference type="InterPro" id="IPR051794">
    <property type="entry name" value="PG_Endopeptidase_C40"/>
</dbReference>
<dbReference type="Gene3D" id="3.90.1720.10">
    <property type="entry name" value="endopeptidase domain like (from Nostoc punctiforme)"/>
    <property type="match status" value="1"/>
</dbReference>
<accession>A0ABV6RU96</accession>
<feature type="signal peptide" evidence="7">
    <location>
        <begin position="1"/>
        <end position="35"/>
    </location>
</feature>
<feature type="coiled-coil region" evidence="5">
    <location>
        <begin position="87"/>
        <end position="121"/>
    </location>
</feature>
<keyword evidence="4" id="KW-0788">Thiol protease</keyword>
<evidence type="ECO:0000256" key="1">
    <source>
        <dbReference type="ARBA" id="ARBA00007074"/>
    </source>
</evidence>
<evidence type="ECO:0000256" key="2">
    <source>
        <dbReference type="ARBA" id="ARBA00022670"/>
    </source>
</evidence>
<keyword evidence="10" id="KW-1185">Reference proteome</keyword>
<keyword evidence="2" id="KW-0645">Protease</keyword>
<keyword evidence="5" id="KW-0175">Coiled coil</keyword>
<dbReference type="PANTHER" id="PTHR47359:SF3">
    <property type="entry name" value="NLP_P60 DOMAIN-CONTAINING PROTEIN-RELATED"/>
    <property type="match status" value="1"/>
</dbReference>
<evidence type="ECO:0000313" key="9">
    <source>
        <dbReference type="EMBL" id="MFC0680537.1"/>
    </source>
</evidence>
<evidence type="ECO:0000313" key="10">
    <source>
        <dbReference type="Proteomes" id="UP001589896"/>
    </source>
</evidence>
<name>A0ABV6RU96_9GAMM</name>
<keyword evidence="7" id="KW-0732">Signal</keyword>
<evidence type="ECO:0000259" key="8">
    <source>
        <dbReference type="PROSITE" id="PS51935"/>
    </source>
</evidence>
<evidence type="ECO:0000256" key="5">
    <source>
        <dbReference type="SAM" id="Coils"/>
    </source>
</evidence>
<comment type="similarity">
    <text evidence="1">Belongs to the peptidase C40 family.</text>
</comment>
<dbReference type="InterPro" id="IPR000064">
    <property type="entry name" value="NLP_P60_dom"/>
</dbReference>
<keyword evidence="3" id="KW-0378">Hydrolase</keyword>
<feature type="domain" description="NlpC/P60" evidence="8">
    <location>
        <begin position="345"/>
        <end position="471"/>
    </location>
</feature>
<dbReference type="InterPro" id="IPR038765">
    <property type="entry name" value="Papain-like_cys_pep_sf"/>
</dbReference>
<comment type="caution">
    <text evidence="9">The sequence shown here is derived from an EMBL/GenBank/DDBJ whole genome shotgun (WGS) entry which is preliminary data.</text>
</comment>
<dbReference type="PROSITE" id="PS51935">
    <property type="entry name" value="NLPC_P60"/>
    <property type="match status" value="1"/>
</dbReference>
<sequence>MSSSVSTRTKPLSAIALAVTAALGTTVGAAGPVQAAPDYPTWDEVEAARDNEQQARAKIAEISGLLTSLRTAAEDAGRSAMQAAERYNIALDDLDAATARAERLEKDAKDAAARAKESAQRAGAMIAQLARTGGGDVTVGLLFDESKDGDLLARLGALSKLTEQSATIYEKAIADRNLARSLTGEARAAETERAKLFDDSKQMLADAQSAAIAAEDLVVEQQEASDELYAQLASLKGTTAEIEREFAEGLQSVPTPSLPTLPRPGGGQQNPQPNNPDPTPSNPAPSNPAPSNPGPSNPAPSNPAPSNPAPSNPAPSNPAPSNPAPSNPAPSDPPPSNPAPPPPNAGKVQTAIAFAKAQLGDPYVLGGTGDPGWDCSGLTKYSYNAAGVYIGSHSSTNQYFTMKGQGRLVPLAQMKAGDLLWYTSSGGRDFYHVALYIGGGQMIEAPYPGKTVRIVPVRYGELWSQAGRPTG</sequence>
<dbReference type="EMBL" id="JBHLTG010000005">
    <property type="protein sequence ID" value="MFC0680537.1"/>
    <property type="molecule type" value="Genomic_DNA"/>
</dbReference>
<feature type="region of interest" description="Disordered" evidence="6">
    <location>
        <begin position="248"/>
        <end position="347"/>
    </location>
</feature>